<comment type="similarity">
    <text evidence="1">Belongs to the SMC family. SbcC subfamily.</text>
</comment>
<sequence length="1036" mass="117786">MIPLKVKLKGFLSYREEQTLDFRDATLWVLFGRNGHGKSAVFDAITFALFKEHRGGKQDAIELINKDSTELLVEFEFQMDQDIYRVKRTQSRKGRASRQAIHVCGPSRPYFNREGEQSIPGTEGDSQFEEWVKNTIGLDYEAYTASFLLLQGKADVILQAKAPVKLEMLKQLVKLDNFDRLYQLTKKHSNEFSVNVRVLMGQIGKLPEYTEEQVAFAEEAVKVAQESEAQAQNLLVKLAGLKEKARNWQKLLAEEITQNAQVAEAENLLSEEDEIKINAERYHSLGAALPILRRLQEEQNRLDESNRLGENYHQEEQKLAANVAQLTTALENAEKQVIELTKAFNAAKNQQKEALQIKLELSQAVFAIGEWGKNEKNLEALEKQLVGFPLNLSEQLYAQTQLVGEADKARVVLDPLRRYTDARQEWQKADEQENQHQQDLRNIDAHIVELQKSLAESEKLKTEAGQAVATAKVISTTSETLQKELENRLKRFKQIEGKPTCDYCGQELTPEHIETERAQLEGIVAEAKQTTLEARKCCTALEKEEQATIASFTAHGEKLRQSGLDRQQIQNHLDTSQRDKMRTEKAGREVISQLPEQYRANFNLEAGIVACFGLPYPQIEVLTRLKQQNDSYPRAKKEFEELQKRANERQLLVSKLEEVQQKIVTYQEQYPSSRRQEIIEANQEAENLEALANLETQKVQPQFVTATKEQNKLQKDLDKVKESRQNAANAVQNELTKQAEIRRALQQQRDSLEADWQSQVATLTLEQVKAWEVEARKLVGAPARLEKLAEAHYGFVSLKRQLDMVRAQLEAIPPEEKLTAQQVEQQETTAQKALEKARGQREASEEQLRIIQNVNQQRANLENQRQEANHQALLHKTLADLLGPNHLQRHLLDQAEKGIVSNANQILDNLSNGTIQLKLVGSSLDLEALIRDGDNVKSIGVAYLSGSQKFRVAVSLALGMGRYASRSGRLGESVIIDEGFGSLDKEGRQEMIDVLHELKDMLARIILVSHQEEFFESFEQGYEIRLVDGTSIAKRR</sequence>
<evidence type="ECO:0000256" key="3">
    <source>
        <dbReference type="ARBA" id="ARBA00013368"/>
    </source>
</evidence>
<evidence type="ECO:0000256" key="2">
    <source>
        <dbReference type="ARBA" id="ARBA00011322"/>
    </source>
</evidence>
<protein>
    <recommendedName>
        <fullName evidence="3">Nuclease SbcCD subunit C</fullName>
    </recommendedName>
</protein>
<feature type="coiled-coil region" evidence="4">
    <location>
        <begin position="625"/>
        <end position="755"/>
    </location>
</feature>
<evidence type="ECO:0000313" key="6">
    <source>
        <dbReference type="EMBL" id="NWJ47041.1"/>
    </source>
</evidence>
<accession>A0A8T7M4L1</accession>
<geneLocation type="plasmid" evidence="7 9">
    <name>unnamed2</name>
</geneLocation>
<organism evidence="6 8">
    <name type="scientific">Candidatus Chlorohelix allophototropha</name>
    <dbReference type="NCBI Taxonomy" id="3003348"/>
    <lineage>
        <taxon>Bacteria</taxon>
        <taxon>Bacillati</taxon>
        <taxon>Chloroflexota</taxon>
        <taxon>Chloroflexia</taxon>
        <taxon>Candidatus Chloroheliales</taxon>
        <taxon>Candidatus Chloroheliaceae</taxon>
        <taxon>Candidatus Chlorohelix</taxon>
    </lineage>
</organism>
<evidence type="ECO:0000256" key="4">
    <source>
        <dbReference type="SAM" id="Coils"/>
    </source>
</evidence>
<evidence type="ECO:0000313" key="9">
    <source>
        <dbReference type="Proteomes" id="UP001431572"/>
    </source>
</evidence>
<proteinExistence type="inferred from homology"/>
<evidence type="ECO:0000313" key="7">
    <source>
        <dbReference type="EMBL" id="WJW70354.1"/>
    </source>
</evidence>
<reference evidence="6 8" key="1">
    <citation type="submission" date="2020-06" db="EMBL/GenBank/DDBJ databases">
        <title>Anoxygenic phototrophic Chloroflexota member uses a Type I reaction center.</title>
        <authorList>
            <person name="Tsuji J.M."/>
            <person name="Shaw N.A."/>
            <person name="Nagashima S."/>
            <person name="Venkiteswaran J."/>
            <person name="Schiff S.L."/>
            <person name="Hanada S."/>
            <person name="Tank M."/>
            <person name="Neufeld J.D."/>
        </authorList>
    </citation>
    <scope>NUCLEOTIDE SEQUENCE [LARGE SCALE GENOMIC DNA]</scope>
    <source>
        <strain evidence="6">L227-S17</strain>
    </source>
</reference>
<feature type="coiled-coil region" evidence="4">
    <location>
        <begin position="295"/>
        <end position="350"/>
    </location>
</feature>
<evidence type="ECO:0000313" key="8">
    <source>
        <dbReference type="Proteomes" id="UP000521676"/>
    </source>
</evidence>
<dbReference type="AlphaFoldDB" id="A0A8T7M4L1"/>
<feature type="coiled-coil region" evidence="4">
    <location>
        <begin position="224"/>
        <end position="258"/>
    </location>
</feature>
<dbReference type="Gene3D" id="3.40.50.300">
    <property type="entry name" value="P-loop containing nucleotide triphosphate hydrolases"/>
    <property type="match status" value="2"/>
</dbReference>
<dbReference type="Proteomes" id="UP001431572">
    <property type="component" value="Plasmid unnamed2"/>
</dbReference>
<dbReference type="InterPro" id="IPR038729">
    <property type="entry name" value="Rad50/SbcC_AAA"/>
</dbReference>
<name>A0A8T7M4L1_9CHLR</name>
<dbReference type="PANTHER" id="PTHR32114">
    <property type="entry name" value="ABC TRANSPORTER ABCH.3"/>
    <property type="match status" value="1"/>
</dbReference>
<evidence type="ECO:0000256" key="1">
    <source>
        <dbReference type="ARBA" id="ARBA00006930"/>
    </source>
</evidence>
<dbReference type="RefSeq" id="WP_341472223.1">
    <property type="nucleotide sequence ID" value="NZ_CP128402.1"/>
</dbReference>
<keyword evidence="9" id="KW-1185">Reference proteome</keyword>
<gene>
    <name evidence="6" type="ORF">HXX08_14365</name>
    <name evidence="7" type="ORF">OZ401_004927</name>
</gene>
<dbReference type="GO" id="GO:0016887">
    <property type="term" value="F:ATP hydrolysis activity"/>
    <property type="evidence" value="ECO:0007669"/>
    <property type="project" value="InterPro"/>
</dbReference>
<dbReference type="Proteomes" id="UP000521676">
    <property type="component" value="Unassembled WGS sequence"/>
</dbReference>
<dbReference type="EMBL" id="JACATZ010000002">
    <property type="protein sequence ID" value="NWJ47041.1"/>
    <property type="molecule type" value="Genomic_DNA"/>
</dbReference>
<feature type="coiled-coil region" evidence="4">
    <location>
        <begin position="820"/>
        <end position="871"/>
    </location>
</feature>
<dbReference type="SUPFAM" id="SSF52540">
    <property type="entry name" value="P-loop containing nucleoside triphosphate hydrolases"/>
    <property type="match status" value="2"/>
</dbReference>
<dbReference type="EMBL" id="CP128402">
    <property type="protein sequence ID" value="WJW70354.1"/>
    <property type="molecule type" value="Genomic_DNA"/>
</dbReference>
<dbReference type="InterPro" id="IPR027417">
    <property type="entry name" value="P-loop_NTPase"/>
</dbReference>
<keyword evidence="4" id="KW-0175">Coiled coil</keyword>
<dbReference type="PANTHER" id="PTHR32114:SF2">
    <property type="entry name" value="ABC TRANSPORTER ABCH.3"/>
    <property type="match status" value="1"/>
</dbReference>
<feature type="domain" description="Rad50/SbcC-type AAA" evidence="5">
    <location>
        <begin position="5"/>
        <end position="251"/>
    </location>
</feature>
<keyword evidence="7" id="KW-0614">Plasmid</keyword>
<dbReference type="GO" id="GO:0006302">
    <property type="term" value="P:double-strand break repair"/>
    <property type="evidence" value="ECO:0007669"/>
    <property type="project" value="InterPro"/>
</dbReference>
<evidence type="ECO:0000259" key="5">
    <source>
        <dbReference type="Pfam" id="PF13476"/>
    </source>
</evidence>
<dbReference type="Pfam" id="PF13476">
    <property type="entry name" value="AAA_23"/>
    <property type="match status" value="1"/>
</dbReference>
<reference evidence="7" key="2">
    <citation type="journal article" date="2024" name="Nature">
        <title>Anoxygenic phototroph of the Chloroflexota uses a type I reaction centre.</title>
        <authorList>
            <person name="Tsuji J.M."/>
            <person name="Shaw N.A."/>
            <person name="Nagashima S."/>
            <person name="Venkiteswaran J.J."/>
            <person name="Schiff S.L."/>
            <person name="Watanabe T."/>
            <person name="Fukui M."/>
            <person name="Hanada S."/>
            <person name="Tank M."/>
            <person name="Neufeld J.D."/>
        </authorList>
    </citation>
    <scope>NUCLEOTIDE SEQUENCE</scope>
    <source>
        <strain evidence="7">L227-S17</strain>
        <plasmid evidence="7 9">unnamed2</plasmid>
    </source>
</reference>
<comment type="subunit">
    <text evidence="2">Heterodimer of SbcC and SbcD.</text>
</comment>